<dbReference type="OrthoDB" id="3258416at2759"/>
<sequence>MTSIHSRAQLENLKRGDLQRLCKDYGLRANLKTEALIELILGAATPSLRKSDPPPEQRIRRSASTRLSSRSTAPRTSSVIIHNTDHDEDPGTDIGGGEPAVTGATSNSQRESAEQQPPTLPRTRKAKDTQRRLGVGRPIAAGGSGARAATKSMSVTKSRRGKGSRSVAPVEATIPEEETGVSEEEELCREKNQTEGFTHTEPEMRNDFMFGSGQELERRVHEALQPILKQLESMKAEIEQYKSVRGEISQLRTKVIELSDCREKIETLTLELKQLREKASSADSLQAEVQDLKEALSRLSPVATRSPIDAELASGFRTPTNNLPNATPSHPSTAANASNHSSAALPHPGFAPMLLGKRQRDSTVSSMTDMVEEGQEGDFSAAELARKVVRPNRKRARTGSPDGDPPEIESGNEDPDEAHQPGFVVYNDRTEVNSSFDDPPPPTTPLPRVYGTLSPPDDAGPSRNPSTRNTSQNQHPFGFSFLAVPPTPHASSFMTHNFPYPEPPQSPTPGGSDHLRNPDNHGGHQDIFQSLGLPPLGRTRSLLTPSRRTASSDARNFVNPAALTGGTESDRGEQSTGGISSDEVGALDAGDAPAVKRTMYGTELESDTRFGDFGVEGVASGFWTGSGRF</sequence>
<feature type="compositionally biased region" description="Basic and acidic residues" evidence="2">
    <location>
        <begin position="513"/>
        <end position="524"/>
    </location>
</feature>
<feature type="compositionally biased region" description="Low complexity" evidence="2">
    <location>
        <begin position="62"/>
        <end position="78"/>
    </location>
</feature>
<feature type="compositionally biased region" description="Basic residues" evidence="2">
    <location>
        <begin position="387"/>
        <end position="397"/>
    </location>
</feature>
<organism evidence="3 4">
    <name type="scientific">Marasmius oreades</name>
    <name type="common">fairy-ring Marasmius</name>
    <dbReference type="NCBI Taxonomy" id="181124"/>
    <lineage>
        <taxon>Eukaryota</taxon>
        <taxon>Fungi</taxon>
        <taxon>Dikarya</taxon>
        <taxon>Basidiomycota</taxon>
        <taxon>Agaricomycotina</taxon>
        <taxon>Agaricomycetes</taxon>
        <taxon>Agaricomycetidae</taxon>
        <taxon>Agaricales</taxon>
        <taxon>Marasmiineae</taxon>
        <taxon>Marasmiaceae</taxon>
        <taxon>Marasmius</taxon>
    </lineage>
</organism>
<gene>
    <name evidence="3" type="ORF">E1B28_001201</name>
</gene>
<feature type="compositionally biased region" description="Low complexity" evidence="2">
    <location>
        <begin position="326"/>
        <end position="344"/>
    </location>
</feature>
<feature type="compositionally biased region" description="Polar residues" evidence="2">
    <location>
        <begin position="463"/>
        <end position="475"/>
    </location>
</feature>
<protein>
    <submittedName>
        <fullName evidence="3">Uncharacterized protein</fullName>
    </submittedName>
</protein>
<feature type="compositionally biased region" description="Low complexity" evidence="2">
    <location>
        <begin position="536"/>
        <end position="552"/>
    </location>
</feature>
<evidence type="ECO:0000256" key="1">
    <source>
        <dbReference type="SAM" id="Coils"/>
    </source>
</evidence>
<dbReference type="AlphaFoldDB" id="A0A9P8AFE5"/>
<comment type="caution">
    <text evidence="3">The sequence shown here is derived from an EMBL/GenBank/DDBJ whole genome shotgun (WGS) entry which is preliminary data.</text>
</comment>
<proteinExistence type="predicted"/>
<feature type="compositionally biased region" description="Acidic residues" evidence="2">
    <location>
        <begin position="174"/>
        <end position="187"/>
    </location>
</feature>
<dbReference type="Proteomes" id="UP001049176">
    <property type="component" value="Chromosome 1"/>
</dbReference>
<feature type="coiled-coil region" evidence="1">
    <location>
        <begin position="258"/>
        <end position="295"/>
    </location>
</feature>
<dbReference type="GeneID" id="66070277"/>
<feature type="compositionally biased region" description="Basic and acidic residues" evidence="2">
    <location>
        <begin position="188"/>
        <end position="206"/>
    </location>
</feature>
<dbReference type="KEGG" id="more:E1B28_001201"/>
<dbReference type="EMBL" id="CM032181">
    <property type="protein sequence ID" value="KAG7099345.1"/>
    <property type="molecule type" value="Genomic_DNA"/>
</dbReference>
<evidence type="ECO:0000313" key="4">
    <source>
        <dbReference type="Proteomes" id="UP001049176"/>
    </source>
</evidence>
<evidence type="ECO:0000256" key="2">
    <source>
        <dbReference type="SAM" id="MobiDB-lite"/>
    </source>
</evidence>
<reference evidence="3" key="1">
    <citation type="journal article" date="2021" name="Genome Biol. Evol.">
        <title>The assembled and annotated genome of the fairy-ring fungus Marasmius oreades.</title>
        <authorList>
            <person name="Hiltunen M."/>
            <person name="Ament-Velasquez S.L."/>
            <person name="Johannesson H."/>
        </authorList>
    </citation>
    <scope>NUCLEOTIDE SEQUENCE</scope>
    <source>
        <strain evidence="3">03SP1</strain>
    </source>
</reference>
<dbReference type="RefSeq" id="XP_043015815.1">
    <property type="nucleotide sequence ID" value="XM_043147110.1"/>
</dbReference>
<feature type="compositionally biased region" description="Basic and acidic residues" evidence="2">
    <location>
        <begin position="49"/>
        <end position="59"/>
    </location>
</feature>
<name>A0A9P8AFE5_9AGAR</name>
<evidence type="ECO:0000313" key="3">
    <source>
        <dbReference type="EMBL" id="KAG7099345.1"/>
    </source>
</evidence>
<keyword evidence="1" id="KW-0175">Coiled coil</keyword>
<feature type="region of interest" description="Disordered" evidence="2">
    <location>
        <begin position="46"/>
        <end position="206"/>
    </location>
</feature>
<feature type="region of interest" description="Disordered" evidence="2">
    <location>
        <begin position="314"/>
        <end position="592"/>
    </location>
</feature>
<keyword evidence="4" id="KW-1185">Reference proteome</keyword>
<feature type="compositionally biased region" description="Polar residues" evidence="2">
    <location>
        <begin position="103"/>
        <end position="117"/>
    </location>
</feature>
<feature type="compositionally biased region" description="Acidic residues" evidence="2">
    <location>
        <begin position="404"/>
        <end position="416"/>
    </location>
</feature>
<accession>A0A9P8AFE5</accession>